<protein>
    <submittedName>
        <fullName evidence="2">RimJ/RimL family protein N-acetyltransferase</fullName>
    </submittedName>
</protein>
<reference evidence="2 3" key="1">
    <citation type="submission" date="2018-05" db="EMBL/GenBank/DDBJ databases">
        <title>Genomic Encyclopedia of Type Strains, Phase IV (KMG-IV): sequencing the most valuable type-strain genomes for metagenomic binning, comparative biology and taxonomic classification.</title>
        <authorList>
            <person name="Goeker M."/>
        </authorList>
    </citation>
    <scope>NUCLEOTIDE SEQUENCE [LARGE SCALE GENOMIC DNA]</scope>
    <source>
        <strain evidence="2 3">DSM 18773</strain>
    </source>
</reference>
<dbReference type="RefSeq" id="WP_170119235.1">
    <property type="nucleotide sequence ID" value="NZ_QGGL01000002.1"/>
</dbReference>
<evidence type="ECO:0000313" key="2">
    <source>
        <dbReference type="EMBL" id="PWK15955.1"/>
    </source>
</evidence>
<organism evidence="2 3">
    <name type="scientific">Tumebacillus permanentifrigoris</name>
    <dbReference type="NCBI Taxonomy" id="378543"/>
    <lineage>
        <taxon>Bacteria</taxon>
        <taxon>Bacillati</taxon>
        <taxon>Bacillota</taxon>
        <taxon>Bacilli</taxon>
        <taxon>Bacillales</taxon>
        <taxon>Alicyclobacillaceae</taxon>
        <taxon>Tumebacillus</taxon>
    </lineage>
</organism>
<sequence>MRKKLRLRPAELDDLDEIYEYRLDEEVMYWSAGARGDAFRSREELAEELRQNKSTANHRNYMIEVEEETGEWQSIGTISYRNLDLLVGNAELGMLIGHRDYWGHGYGTEAMQQFLDLLFRRFNLRRVGLGTHSDNKRAIRSYEKAGFVVEGVLRQAMYTLNGLRDHVMMGLLREEWEARVQPTPKYL</sequence>
<dbReference type="InterPro" id="IPR016181">
    <property type="entry name" value="Acyl_CoA_acyltransferase"/>
</dbReference>
<dbReference type="Proteomes" id="UP000245634">
    <property type="component" value="Unassembled WGS sequence"/>
</dbReference>
<evidence type="ECO:0000259" key="1">
    <source>
        <dbReference type="PROSITE" id="PS51186"/>
    </source>
</evidence>
<name>A0A316DDB0_9BACL</name>
<keyword evidence="2" id="KW-0808">Transferase</keyword>
<dbReference type="GO" id="GO:0016747">
    <property type="term" value="F:acyltransferase activity, transferring groups other than amino-acyl groups"/>
    <property type="evidence" value="ECO:0007669"/>
    <property type="project" value="InterPro"/>
</dbReference>
<dbReference type="PANTHER" id="PTHR43415:SF3">
    <property type="entry name" value="GNAT-FAMILY ACETYLTRANSFERASE"/>
    <property type="match status" value="1"/>
</dbReference>
<dbReference type="CDD" id="cd04301">
    <property type="entry name" value="NAT_SF"/>
    <property type="match status" value="1"/>
</dbReference>
<keyword evidence="3" id="KW-1185">Reference proteome</keyword>
<dbReference type="SUPFAM" id="SSF55729">
    <property type="entry name" value="Acyl-CoA N-acyltransferases (Nat)"/>
    <property type="match status" value="1"/>
</dbReference>
<dbReference type="Pfam" id="PF13302">
    <property type="entry name" value="Acetyltransf_3"/>
    <property type="match status" value="1"/>
</dbReference>
<dbReference type="PROSITE" id="PS51186">
    <property type="entry name" value="GNAT"/>
    <property type="match status" value="1"/>
</dbReference>
<accession>A0A316DDB0</accession>
<gene>
    <name evidence="2" type="ORF">C7459_102201</name>
</gene>
<feature type="domain" description="N-acetyltransferase" evidence="1">
    <location>
        <begin position="5"/>
        <end position="174"/>
    </location>
</feature>
<dbReference type="Gene3D" id="3.40.630.30">
    <property type="match status" value="1"/>
</dbReference>
<proteinExistence type="predicted"/>
<dbReference type="InterPro" id="IPR000182">
    <property type="entry name" value="GNAT_dom"/>
</dbReference>
<dbReference type="EMBL" id="QGGL01000002">
    <property type="protein sequence ID" value="PWK15955.1"/>
    <property type="molecule type" value="Genomic_DNA"/>
</dbReference>
<comment type="caution">
    <text evidence="2">The sequence shown here is derived from an EMBL/GenBank/DDBJ whole genome shotgun (WGS) entry which is preliminary data.</text>
</comment>
<dbReference type="PANTHER" id="PTHR43415">
    <property type="entry name" value="SPERMIDINE N(1)-ACETYLTRANSFERASE"/>
    <property type="match status" value="1"/>
</dbReference>
<evidence type="ECO:0000313" key="3">
    <source>
        <dbReference type="Proteomes" id="UP000245634"/>
    </source>
</evidence>
<dbReference type="AlphaFoldDB" id="A0A316DDB0"/>